<dbReference type="GO" id="GO:0048019">
    <property type="term" value="F:receptor antagonist activity"/>
    <property type="evidence" value="ECO:0007669"/>
    <property type="project" value="TreeGrafter"/>
</dbReference>
<feature type="domain" description="Dickkopf-related protein 1/2/4 C-terminal subdomain 1" evidence="10">
    <location>
        <begin position="172"/>
        <end position="201"/>
    </location>
</feature>
<keyword evidence="3" id="KW-0217">Developmental protein</keyword>
<evidence type="ECO:0000256" key="1">
    <source>
        <dbReference type="ARBA" id="ARBA00004613"/>
    </source>
</evidence>
<dbReference type="GO" id="GO:0016055">
    <property type="term" value="P:Wnt signaling pathway"/>
    <property type="evidence" value="ECO:0007669"/>
    <property type="project" value="UniProtKB-KW"/>
</dbReference>
<evidence type="ECO:0000259" key="10">
    <source>
        <dbReference type="Pfam" id="PF21481"/>
    </source>
</evidence>
<name>A0A6P6H4T1_PUMCO</name>
<dbReference type="CTD" id="22943"/>
<feature type="compositionally biased region" description="Low complexity" evidence="8">
    <location>
        <begin position="38"/>
        <end position="52"/>
    </location>
</feature>
<evidence type="ECO:0000256" key="6">
    <source>
        <dbReference type="ARBA" id="ARBA00022729"/>
    </source>
</evidence>
<dbReference type="InterPro" id="IPR048499">
    <property type="entry name" value="DIKK1/2/4_C-subdom2"/>
</dbReference>
<gene>
    <name evidence="12" type="primary">DKK1</name>
</gene>
<comment type="subcellular location">
    <subcellularLocation>
        <location evidence="1">Secreted</location>
    </subcellularLocation>
</comment>
<evidence type="ECO:0000313" key="11">
    <source>
        <dbReference type="Proteomes" id="UP000515131"/>
    </source>
</evidence>
<evidence type="ECO:0000256" key="3">
    <source>
        <dbReference type="ARBA" id="ARBA00022473"/>
    </source>
</evidence>
<dbReference type="GO" id="GO:0039706">
    <property type="term" value="F:co-receptor binding"/>
    <property type="evidence" value="ECO:0007669"/>
    <property type="project" value="TreeGrafter"/>
</dbReference>
<dbReference type="KEGG" id="pcoo:112851473"/>
<dbReference type="PANTHER" id="PTHR12113:SF11">
    <property type="entry name" value="DICKKOPF-RELATED PROTEIN 1"/>
    <property type="match status" value="1"/>
</dbReference>
<dbReference type="Pfam" id="PF21481">
    <property type="entry name" value="DIKK1-2-4_C-subdom1"/>
    <property type="match status" value="1"/>
</dbReference>
<dbReference type="RefSeq" id="XP_025770765.1">
    <property type="nucleotide sequence ID" value="XM_025914980.1"/>
</dbReference>
<dbReference type="GO" id="GO:0005615">
    <property type="term" value="C:extracellular space"/>
    <property type="evidence" value="ECO:0007669"/>
    <property type="project" value="TreeGrafter"/>
</dbReference>
<evidence type="ECO:0000256" key="2">
    <source>
        <dbReference type="ARBA" id="ARBA00010842"/>
    </source>
</evidence>
<protein>
    <submittedName>
        <fullName evidence="12">Dickkopf-related protein 1</fullName>
    </submittedName>
</protein>
<keyword evidence="7" id="KW-1015">Disulfide bond</keyword>
<dbReference type="Gene3D" id="2.10.80.10">
    <property type="entry name" value="Lipase, subunit A"/>
    <property type="match status" value="1"/>
</dbReference>
<evidence type="ECO:0000259" key="9">
    <source>
        <dbReference type="Pfam" id="PF21479"/>
    </source>
</evidence>
<evidence type="ECO:0000256" key="8">
    <source>
        <dbReference type="SAM" id="MobiDB-lite"/>
    </source>
</evidence>
<dbReference type="InterPro" id="IPR047304">
    <property type="entry name" value="Dkk1_Cys2"/>
</dbReference>
<dbReference type="PANTHER" id="PTHR12113">
    <property type="entry name" value="DICKKOPF3-LIKE 3"/>
    <property type="match status" value="1"/>
</dbReference>
<evidence type="ECO:0000313" key="12">
    <source>
        <dbReference type="RefSeq" id="XP_025770765.1"/>
    </source>
</evidence>
<dbReference type="Pfam" id="PF21479">
    <property type="entry name" value="DIKK1-2-4_C-subdom2"/>
    <property type="match status" value="1"/>
</dbReference>
<dbReference type="InterPro" id="IPR048500">
    <property type="entry name" value="DIKK1/2/4_C-subdom1"/>
</dbReference>
<evidence type="ECO:0000256" key="5">
    <source>
        <dbReference type="ARBA" id="ARBA00022687"/>
    </source>
</evidence>
<dbReference type="Proteomes" id="UP000515131">
    <property type="component" value="Unplaced"/>
</dbReference>
<evidence type="ECO:0000256" key="4">
    <source>
        <dbReference type="ARBA" id="ARBA00022525"/>
    </source>
</evidence>
<sequence length="253" mass="28047">MVETHIFTNLLAFGSGGQEQHARLISLGGVPVWSRLVRPGSRPGPSRAPRPGVLMRKSGAEPRGCLICPGQPPPRRAGSEGPPSQPPGSDRWRSDHFDVPRLPNQVHLLAAAARIQREAFNRICMPSDHSPFHRGEIEETIIESIGNDHSTLDGYSRRTTLPSKLYHTKGQEGSVCLRSSDCATGLCCARHFWSKICKPVLKEGQVCTKHRRKGSHGLEIFQRCYCGDGLSCRMQKDHHQASNSSRLHTCQRH</sequence>
<dbReference type="FunFam" id="2.10.80.10:FF:000001">
    <property type="entry name" value="Dickkopf WNT-signaling pathway inhibitor 2"/>
    <property type="match status" value="1"/>
</dbReference>
<dbReference type="GeneID" id="112851473"/>
<dbReference type="GO" id="GO:0090090">
    <property type="term" value="P:negative regulation of canonical Wnt signaling pathway"/>
    <property type="evidence" value="ECO:0007669"/>
    <property type="project" value="TreeGrafter"/>
</dbReference>
<feature type="domain" description="Dickkopf-related protein 1/2/4 C-terminal subdomain 2" evidence="9">
    <location>
        <begin position="204"/>
        <end position="253"/>
    </location>
</feature>
<proteinExistence type="inferred from homology"/>
<organism evidence="11 12">
    <name type="scientific">Puma concolor</name>
    <name type="common">Mountain lion</name>
    <name type="synonym">Felis concolor</name>
    <dbReference type="NCBI Taxonomy" id="9696"/>
    <lineage>
        <taxon>Eukaryota</taxon>
        <taxon>Metazoa</taxon>
        <taxon>Chordata</taxon>
        <taxon>Craniata</taxon>
        <taxon>Vertebrata</taxon>
        <taxon>Euteleostomi</taxon>
        <taxon>Mammalia</taxon>
        <taxon>Eutheria</taxon>
        <taxon>Laurasiatheria</taxon>
        <taxon>Carnivora</taxon>
        <taxon>Feliformia</taxon>
        <taxon>Felidae</taxon>
        <taxon>Felinae</taxon>
        <taxon>Puma</taxon>
    </lineage>
</organism>
<dbReference type="InterPro" id="IPR039863">
    <property type="entry name" value="DKK1-4"/>
</dbReference>
<dbReference type="AlphaFoldDB" id="A0A6P6H4T1"/>
<keyword evidence="6" id="KW-0732">Signal</keyword>
<feature type="region of interest" description="Disordered" evidence="8">
    <location>
        <begin position="38"/>
        <end position="97"/>
    </location>
</feature>
<evidence type="ECO:0000256" key="7">
    <source>
        <dbReference type="ARBA" id="ARBA00023157"/>
    </source>
</evidence>
<dbReference type="CDD" id="cd23272">
    <property type="entry name" value="Dkk1_Cys2"/>
    <property type="match status" value="1"/>
</dbReference>
<reference evidence="12" key="1">
    <citation type="submission" date="2025-08" db="UniProtKB">
        <authorList>
            <consortium name="RefSeq"/>
        </authorList>
    </citation>
    <scope>IDENTIFICATION</scope>
    <source>
        <tissue evidence="12">Blood</tissue>
    </source>
</reference>
<comment type="similarity">
    <text evidence="2">Belongs to the dickkopf family.</text>
</comment>
<keyword evidence="11" id="KW-1185">Reference proteome</keyword>
<accession>A0A6P6H4T1</accession>
<keyword evidence="5" id="KW-0879">Wnt signaling pathway</keyword>
<keyword evidence="4" id="KW-0964">Secreted</keyword>